<dbReference type="SUPFAM" id="SSF48498">
    <property type="entry name" value="Tetracyclin repressor-like, C-terminal domain"/>
    <property type="match status" value="1"/>
</dbReference>
<evidence type="ECO:0000256" key="4">
    <source>
        <dbReference type="PROSITE-ProRule" id="PRU00335"/>
    </source>
</evidence>
<name>A0A317EGT2_9PROT</name>
<gene>
    <name evidence="6" type="ORF">DKG74_05935</name>
</gene>
<evidence type="ECO:0000313" key="7">
    <source>
        <dbReference type="Proteomes" id="UP000245461"/>
    </source>
</evidence>
<dbReference type="PANTHER" id="PTHR30055:SF234">
    <property type="entry name" value="HTH-TYPE TRANSCRIPTIONAL REGULATOR BETI"/>
    <property type="match status" value="1"/>
</dbReference>
<dbReference type="InterPro" id="IPR001647">
    <property type="entry name" value="HTH_TetR"/>
</dbReference>
<dbReference type="AlphaFoldDB" id="A0A317EGT2"/>
<protein>
    <recommendedName>
        <fullName evidence="5">HTH tetR-type domain-containing protein</fullName>
    </recommendedName>
</protein>
<dbReference type="Pfam" id="PF00440">
    <property type="entry name" value="TetR_N"/>
    <property type="match status" value="1"/>
</dbReference>
<accession>A0A317EGT2</accession>
<dbReference type="SUPFAM" id="SSF46689">
    <property type="entry name" value="Homeodomain-like"/>
    <property type="match status" value="1"/>
</dbReference>
<feature type="DNA-binding region" description="H-T-H motif" evidence="4">
    <location>
        <begin position="53"/>
        <end position="72"/>
    </location>
</feature>
<organism evidence="6 7">
    <name type="scientific">Zavarzinia aquatilis</name>
    <dbReference type="NCBI Taxonomy" id="2211142"/>
    <lineage>
        <taxon>Bacteria</taxon>
        <taxon>Pseudomonadati</taxon>
        <taxon>Pseudomonadota</taxon>
        <taxon>Alphaproteobacteria</taxon>
        <taxon>Rhodospirillales</taxon>
        <taxon>Zavarziniaceae</taxon>
        <taxon>Zavarzinia</taxon>
    </lineage>
</organism>
<evidence type="ECO:0000259" key="5">
    <source>
        <dbReference type="PROSITE" id="PS50977"/>
    </source>
</evidence>
<comment type="caution">
    <text evidence="6">The sequence shown here is derived from an EMBL/GenBank/DDBJ whole genome shotgun (WGS) entry which is preliminary data.</text>
</comment>
<evidence type="ECO:0000256" key="2">
    <source>
        <dbReference type="ARBA" id="ARBA00023125"/>
    </source>
</evidence>
<dbReference type="InterPro" id="IPR050109">
    <property type="entry name" value="HTH-type_TetR-like_transc_reg"/>
</dbReference>
<reference evidence="6 7" key="1">
    <citation type="submission" date="2018-05" db="EMBL/GenBank/DDBJ databases">
        <title>Zavarzinia sp. HR-AS.</title>
        <authorList>
            <person name="Lee Y."/>
            <person name="Jeon C.O."/>
        </authorList>
    </citation>
    <scope>NUCLEOTIDE SEQUENCE [LARGE SCALE GENOMIC DNA]</scope>
    <source>
        <strain evidence="6 7">HR-AS</strain>
    </source>
</reference>
<dbReference type="GO" id="GO:0000976">
    <property type="term" value="F:transcription cis-regulatory region binding"/>
    <property type="evidence" value="ECO:0007669"/>
    <property type="project" value="TreeGrafter"/>
</dbReference>
<dbReference type="PANTHER" id="PTHR30055">
    <property type="entry name" value="HTH-TYPE TRANSCRIPTIONAL REGULATOR RUTR"/>
    <property type="match status" value="1"/>
</dbReference>
<evidence type="ECO:0000256" key="1">
    <source>
        <dbReference type="ARBA" id="ARBA00023015"/>
    </source>
</evidence>
<dbReference type="PRINTS" id="PR00455">
    <property type="entry name" value="HTHTETR"/>
</dbReference>
<keyword evidence="2 4" id="KW-0238">DNA-binding</keyword>
<dbReference type="Proteomes" id="UP000245461">
    <property type="component" value="Unassembled WGS sequence"/>
</dbReference>
<feature type="domain" description="HTH tetR-type" evidence="5">
    <location>
        <begin position="30"/>
        <end position="90"/>
    </location>
</feature>
<dbReference type="InterPro" id="IPR036271">
    <property type="entry name" value="Tet_transcr_reg_TetR-rel_C_sf"/>
</dbReference>
<keyword evidence="3" id="KW-0804">Transcription</keyword>
<dbReference type="OrthoDB" id="63332at2"/>
<proteinExistence type="predicted"/>
<dbReference type="GO" id="GO:0003700">
    <property type="term" value="F:DNA-binding transcription factor activity"/>
    <property type="evidence" value="ECO:0007669"/>
    <property type="project" value="TreeGrafter"/>
</dbReference>
<dbReference type="PROSITE" id="PS50977">
    <property type="entry name" value="HTH_TETR_2"/>
    <property type="match status" value="1"/>
</dbReference>
<keyword evidence="7" id="KW-1185">Reference proteome</keyword>
<dbReference type="Gene3D" id="1.10.357.10">
    <property type="entry name" value="Tetracycline Repressor, domain 2"/>
    <property type="match status" value="1"/>
</dbReference>
<evidence type="ECO:0000313" key="6">
    <source>
        <dbReference type="EMBL" id="PWR25300.1"/>
    </source>
</evidence>
<evidence type="ECO:0000256" key="3">
    <source>
        <dbReference type="ARBA" id="ARBA00023163"/>
    </source>
</evidence>
<dbReference type="EMBL" id="QGLE01000002">
    <property type="protein sequence ID" value="PWR25300.1"/>
    <property type="molecule type" value="Genomic_DNA"/>
</dbReference>
<keyword evidence="1" id="KW-0805">Transcription regulation</keyword>
<sequence>MRHTEAKTPMEAQPPLDMTRSISRTRLPPAQRRAQLIRCAFAAFAEHGIARATHAHVAERAGVSVPAVHSYFRTREDLVAETLVEVEKHLLAILADPRIAEVSAREALTIMVRGFDKAAQDDPDVVKIWLDWSTGFRADVWPRYLQMQERLYAIVRGALERGRRSGELSAGLDPGAGAQLFVGGGHTVALFRFAGGEESAIDRLIDHLIQSITSIGFDHPLAAGRGH</sequence>
<dbReference type="InterPro" id="IPR009057">
    <property type="entry name" value="Homeodomain-like_sf"/>
</dbReference>